<accession>A0A512RSB9</accession>
<name>A0A512RSB9_9BACT</name>
<gene>
    <name evidence="1" type="ORF">CCY01nite_48430</name>
</gene>
<reference evidence="1 2" key="1">
    <citation type="submission" date="2019-07" db="EMBL/GenBank/DDBJ databases">
        <title>Whole genome shotgun sequence of Chitinophaga cymbidii NBRC 109752.</title>
        <authorList>
            <person name="Hosoyama A."/>
            <person name="Uohara A."/>
            <person name="Ohji S."/>
            <person name="Ichikawa N."/>
        </authorList>
    </citation>
    <scope>NUCLEOTIDE SEQUENCE [LARGE SCALE GENOMIC DNA]</scope>
    <source>
        <strain evidence="1 2">NBRC 109752</strain>
    </source>
</reference>
<organism evidence="1 2">
    <name type="scientific">Chitinophaga cymbidii</name>
    <dbReference type="NCBI Taxonomy" id="1096750"/>
    <lineage>
        <taxon>Bacteria</taxon>
        <taxon>Pseudomonadati</taxon>
        <taxon>Bacteroidota</taxon>
        <taxon>Chitinophagia</taxon>
        <taxon>Chitinophagales</taxon>
        <taxon>Chitinophagaceae</taxon>
        <taxon>Chitinophaga</taxon>
    </lineage>
</organism>
<comment type="caution">
    <text evidence="1">The sequence shown here is derived from an EMBL/GenBank/DDBJ whole genome shotgun (WGS) entry which is preliminary data.</text>
</comment>
<dbReference type="Proteomes" id="UP000321436">
    <property type="component" value="Unassembled WGS sequence"/>
</dbReference>
<dbReference type="AlphaFoldDB" id="A0A512RSB9"/>
<sequence>MSKRNLCGVPPRFEHVLIYFQQKGLPNKEARDFFLYYEARNWCNTRGATYLRWKGIAHKWIVGVFVMQPSLYNRRLN</sequence>
<dbReference type="RefSeq" id="WP_146867202.1">
    <property type="nucleotide sequence ID" value="NZ_BKAU01000007.1"/>
</dbReference>
<dbReference type="OrthoDB" id="1442826at2"/>
<dbReference type="EMBL" id="BKAU01000007">
    <property type="protein sequence ID" value="GEP98583.1"/>
    <property type="molecule type" value="Genomic_DNA"/>
</dbReference>
<protein>
    <submittedName>
        <fullName evidence="1">Uncharacterized protein</fullName>
    </submittedName>
</protein>
<proteinExistence type="predicted"/>
<evidence type="ECO:0000313" key="2">
    <source>
        <dbReference type="Proteomes" id="UP000321436"/>
    </source>
</evidence>
<keyword evidence="2" id="KW-1185">Reference proteome</keyword>
<evidence type="ECO:0000313" key="1">
    <source>
        <dbReference type="EMBL" id="GEP98583.1"/>
    </source>
</evidence>